<feature type="transmembrane region" description="Helical" evidence="1">
    <location>
        <begin position="227"/>
        <end position="249"/>
    </location>
</feature>
<name>A0A0B7IMA4_9FLAO</name>
<dbReference type="RefSeq" id="WP_042007753.1">
    <property type="nucleotide sequence ID" value="NZ_CDOL01000223.1"/>
</dbReference>
<dbReference type="Pfam" id="PF07863">
    <property type="entry name" value="CtnDOT_TraJ"/>
    <property type="match status" value="1"/>
</dbReference>
<sequence length="332" mass="37508">MNELIDKGLLTLIEGLRGKISELFGMFIYDAQALAAVFMLLYFGIESYKMMSGDKKLEIMALLRPFALGFVLIFWIEFVAVISYPPNYLTAKSKNMFEKQLDIVENLSRERYAKIDSVAKKLNDRAMEVWRAEKETEKSFWDKFKIDLEAIKDKIASLFLYVVAWIKQIFFSIIEFIVVTIWQVCVYIVLFLQLIFSAILIIFGPISFALSIIPAFKDAYIQWLSRYISVSLYGCIAYICLSVILKIMIYGQEQELQVLTKAMTDEEIFIGYTALSSGGINLFIITCLLGAITMLTIPTISTWIIATSGVGQAISGMTRGVTGSVSSVARVI</sequence>
<keyword evidence="1" id="KW-0472">Membrane</keyword>
<feature type="transmembrane region" description="Helical" evidence="1">
    <location>
        <begin position="158"/>
        <end position="182"/>
    </location>
</feature>
<dbReference type="AlphaFoldDB" id="A0A0B7IMA4"/>
<organism evidence="3 4">
    <name type="scientific">Capnocytophaga canis</name>
    <dbReference type="NCBI Taxonomy" id="1848903"/>
    <lineage>
        <taxon>Bacteria</taxon>
        <taxon>Pseudomonadati</taxon>
        <taxon>Bacteroidota</taxon>
        <taxon>Flavobacteriia</taxon>
        <taxon>Flavobacteriales</taxon>
        <taxon>Flavobacteriaceae</taxon>
        <taxon>Capnocytophaga</taxon>
    </lineage>
</organism>
<keyword evidence="1" id="KW-0812">Transmembrane</keyword>
<evidence type="ECO:0000259" key="2">
    <source>
        <dbReference type="Pfam" id="PF07863"/>
    </source>
</evidence>
<protein>
    <recommendedName>
        <fullName evidence="2">Conjugative transposon TraJ C-terminal domain-containing protein</fullName>
    </recommendedName>
</protein>
<dbReference type="OrthoDB" id="1222125at2"/>
<dbReference type="EMBL" id="CDOL01000223">
    <property type="protein sequence ID" value="CEN53036.1"/>
    <property type="molecule type" value="Genomic_DNA"/>
</dbReference>
<evidence type="ECO:0000313" key="4">
    <source>
        <dbReference type="Proteomes" id="UP000038200"/>
    </source>
</evidence>
<feature type="transmembrane region" description="Helical" evidence="1">
    <location>
        <begin position="269"/>
        <end position="292"/>
    </location>
</feature>
<feature type="transmembrane region" description="Helical" evidence="1">
    <location>
        <begin position="23"/>
        <end position="45"/>
    </location>
</feature>
<evidence type="ECO:0000256" key="1">
    <source>
        <dbReference type="SAM" id="Phobius"/>
    </source>
</evidence>
<feature type="domain" description="Conjugative transposon TraJ C-terminal" evidence="2">
    <location>
        <begin position="19"/>
        <end position="328"/>
    </location>
</feature>
<dbReference type="InterPro" id="IPR012424">
    <property type="entry name" value="Conjugative_transposon_TraJ_C"/>
</dbReference>
<feature type="transmembrane region" description="Helical" evidence="1">
    <location>
        <begin position="188"/>
        <end position="215"/>
    </location>
</feature>
<feature type="transmembrane region" description="Helical" evidence="1">
    <location>
        <begin position="65"/>
        <end position="84"/>
    </location>
</feature>
<keyword evidence="1" id="KW-1133">Transmembrane helix</keyword>
<accession>A0A0B7IMA4</accession>
<evidence type="ECO:0000313" key="3">
    <source>
        <dbReference type="EMBL" id="CEN53036.1"/>
    </source>
</evidence>
<proteinExistence type="predicted"/>
<gene>
    <name evidence="3" type="ORF">CCAND93_350016</name>
</gene>
<dbReference type="Proteomes" id="UP000038200">
    <property type="component" value="Unassembled WGS sequence"/>
</dbReference>
<reference evidence="3 4" key="1">
    <citation type="submission" date="2015-01" db="EMBL/GenBank/DDBJ databases">
        <authorList>
            <person name="Xiang T."/>
            <person name="Song Y."/>
            <person name="Huang L."/>
            <person name="Wang B."/>
            <person name="Wu P."/>
        </authorList>
    </citation>
    <scope>NUCLEOTIDE SEQUENCE [LARGE SCALE GENOMIC DNA]</scope>
    <source>
        <strain evidence="3 4">CcD93</strain>
    </source>
</reference>